<evidence type="ECO:0000256" key="6">
    <source>
        <dbReference type="SAM" id="Phobius"/>
    </source>
</evidence>
<feature type="domain" description="EGF-like" evidence="8">
    <location>
        <begin position="65"/>
        <end position="102"/>
    </location>
</feature>
<dbReference type="PROSITE" id="PS01186">
    <property type="entry name" value="EGF_2"/>
    <property type="match status" value="1"/>
</dbReference>
<feature type="domain" description="Sushi" evidence="9">
    <location>
        <begin position="587"/>
        <end position="646"/>
    </location>
</feature>
<accession>A0AA88MYW9</accession>
<evidence type="ECO:0000256" key="2">
    <source>
        <dbReference type="ARBA" id="ARBA00022737"/>
    </source>
</evidence>
<dbReference type="PROSITE" id="PS50026">
    <property type="entry name" value="EGF_3"/>
    <property type="match status" value="3"/>
</dbReference>
<dbReference type="Proteomes" id="UP001187315">
    <property type="component" value="Unassembled WGS sequence"/>
</dbReference>
<name>A0AA88MYW9_TACVA</name>
<feature type="domain" description="Sushi" evidence="9">
    <location>
        <begin position="887"/>
        <end position="946"/>
    </location>
</feature>
<feature type="transmembrane region" description="Helical" evidence="6">
    <location>
        <begin position="1225"/>
        <end position="1251"/>
    </location>
</feature>
<dbReference type="InterPro" id="IPR018097">
    <property type="entry name" value="EGF_Ca-bd_CS"/>
</dbReference>
<evidence type="ECO:0000256" key="5">
    <source>
        <dbReference type="PROSITE-ProRule" id="PRU00302"/>
    </source>
</evidence>
<dbReference type="SMART" id="SM00179">
    <property type="entry name" value="EGF_CA"/>
    <property type="match status" value="2"/>
</dbReference>
<dbReference type="InterPro" id="IPR035976">
    <property type="entry name" value="Sushi/SCR/CCP_sf"/>
</dbReference>
<dbReference type="Gene3D" id="2.10.70.10">
    <property type="entry name" value="Complement Module, domain 1"/>
    <property type="match status" value="13"/>
</dbReference>
<keyword evidence="7" id="KW-0732">Signal</keyword>
<feature type="domain" description="Sushi" evidence="9">
    <location>
        <begin position="827"/>
        <end position="886"/>
    </location>
</feature>
<feature type="domain" description="Sushi" evidence="9">
    <location>
        <begin position="407"/>
        <end position="466"/>
    </location>
</feature>
<feature type="domain" description="Sushi" evidence="9">
    <location>
        <begin position="287"/>
        <end position="346"/>
    </location>
</feature>
<feature type="domain" description="Sushi" evidence="9">
    <location>
        <begin position="347"/>
        <end position="406"/>
    </location>
</feature>
<evidence type="ECO:0000256" key="1">
    <source>
        <dbReference type="ARBA" id="ARBA00022536"/>
    </source>
</evidence>
<feature type="signal peptide" evidence="7">
    <location>
        <begin position="1"/>
        <end position="25"/>
    </location>
</feature>
<dbReference type="SMART" id="SM00181">
    <property type="entry name" value="EGF"/>
    <property type="match status" value="3"/>
</dbReference>
<feature type="domain" description="Sushi" evidence="9">
    <location>
        <begin position="467"/>
        <end position="526"/>
    </location>
</feature>
<keyword evidence="11" id="KW-1185">Reference proteome</keyword>
<keyword evidence="2" id="KW-0677">Repeat</keyword>
<dbReference type="SMART" id="SM00032">
    <property type="entry name" value="CCP"/>
    <property type="match status" value="14"/>
</dbReference>
<dbReference type="CDD" id="cd00033">
    <property type="entry name" value="CCP"/>
    <property type="match status" value="11"/>
</dbReference>
<feature type="domain" description="EGF-like" evidence="8">
    <location>
        <begin position="25"/>
        <end position="64"/>
    </location>
</feature>
<dbReference type="SUPFAM" id="SSF57535">
    <property type="entry name" value="Complement control module/SCR domain"/>
    <property type="match status" value="14"/>
</dbReference>
<feature type="domain" description="Sushi" evidence="9">
    <location>
        <begin position="647"/>
        <end position="706"/>
    </location>
</feature>
<dbReference type="PANTHER" id="PTHR24051:SF5">
    <property type="entry name" value="SUSHI DOMAIN-CONTAINING PROTEIN 1"/>
    <property type="match status" value="1"/>
</dbReference>
<feature type="domain" description="Sushi" evidence="9">
    <location>
        <begin position="227"/>
        <end position="286"/>
    </location>
</feature>
<evidence type="ECO:0000313" key="10">
    <source>
        <dbReference type="EMBL" id="KAK2845936.1"/>
    </source>
</evidence>
<dbReference type="GO" id="GO:0005509">
    <property type="term" value="F:calcium ion binding"/>
    <property type="evidence" value="ECO:0007669"/>
    <property type="project" value="InterPro"/>
</dbReference>
<evidence type="ECO:0000256" key="4">
    <source>
        <dbReference type="PROSITE-ProRule" id="PRU00076"/>
    </source>
</evidence>
<evidence type="ECO:0008006" key="12">
    <source>
        <dbReference type="Google" id="ProtNLM"/>
    </source>
</evidence>
<evidence type="ECO:0000256" key="7">
    <source>
        <dbReference type="SAM" id="SignalP"/>
    </source>
</evidence>
<organism evidence="10 11">
    <name type="scientific">Tachysurus vachellii</name>
    <name type="common">Darkbarbel catfish</name>
    <name type="synonym">Pelteobagrus vachellii</name>
    <dbReference type="NCBI Taxonomy" id="175792"/>
    <lineage>
        <taxon>Eukaryota</taxon>
        <taxon>Metazoa</taxon>
        <taxon>Chordata</taxon>
        <taxon>Craniata</taxon>
        <taxon>Vertebrata</taxon>
        <taxon>Euteleostomi</taxon>
        <taxon>Actinopterygii</taxon>
        <taxon>Neopterygii</taxon>
        <taxon>Teleostei</taxon>
        <taxon>Ostariophysi</taxon>
        <taxon>Siluriformes</taxon>
        <taxon>Bagridae</taxon>
        <taxon>Tachysurus</taxon>
    </lineage>
</organism>
<keyword evidence="1 4" id="KW-0245">EGF-like domain</keyword>
<evidence type="ECO:0000313" key="11">
    <source>
        <dbReference type="Proteomes" id="UP001187315"/>
    </source>
</evidence>
<reference evidence="10" key="1">
    <citation type="submission" date="2023-08" db="EMBL/GenBank/DDBJ databases">
        <title>Pelteobagrus vachellii genome.</title>
        <authorList>
            <person name="Liu H."/>
        </authorList>
    </citation>
    <scope>NUCLEOTIDE SEQUENCE</scope>
    <source>
        <strain evidence="10">PRFRI_2022a</strain>
        <tissue evidence="10">Muscle</tissue>
    </source>
</reference>
<keyword evidence="6" id="KW-0472">Membrane</keyword>
<dbReference type="SUPFAM" id="SSF57196">
    <property type="entry name" value="EGF/Laminin"/>
    <property type="match status" value="2"/>
</dbReference>
<keyword evidence="6" id="KW-0812">Transmembrane</keyword>
<dbReference type="Gene3D" id="2.10.25.10">
    <property type="entry name" value="Laminin"/>
    <property type="match status" value="2"/>
</dbReference>
<dbReference type="CDD" id="cd00054">
    <property type="entry name" value="EGF_CA"/>
    <property type="match status" value="2"/>
</dbReference>
<keyword evidence="5" id="KW-0768">Sushi</keyword>
<feature type="chain" id="PRO_5041696882" description="Sushi domain containing 1" evidence="7">
    <location>
        <begin position="26"/>
        <end position="1256"/>
    </location>
</feature>
<dbReference type="Pfam" id="PF00084">
    <property type="entry name" value="Sushi"/>
    <property type="match status" value="13"/>
</dbReference>
<feature type="domain" description="Sushi" evidence="9">
    <location>
        <begin position="167"/>
        <end position="226"/>
    </location>
</feature>
<dbReference type="PROSITE" id="PS50923">
    <property type="entry name" value="SUSHI"/>
    <property type="match status" value="13"/>
</dbReference>
<feature type="domain" description="Sushi" evidence="9">
    <location>
        <begin position="707"/>
        <end position="766"/>
    </location>
</feature>
<dbReference type="Pfam" id="PF07645">
    <property type="entry name" value="EGF_CA"/>
    <property type="match status" value="2"/>
</dbReference>
<comment type="caution">
    <text evidence="4">Lacks conserved residue(s) required for the propagation of feature annotation.</text>
</comment>
<evidence type="ECO:0000256" key="3">
    <source>
        <dbReference type="ARBA" id="ARBA00023157"/>
    </source>
</evidence>
<evidence type="ECO:0000259" key="8">
    <source>
        <dbReference type="PROSITE" id="PS50026"/>
    </source>
</evidence>
<dbReference type="InterPro" id="IPR001881">
    <property type="entry name" value="EGF-like_Ca-bd_dom"/>
</dbReference>
<feature type="domain" description="Sushi" evidence="9">
    <location>
        <begin position="767"/>
        <end position="826"/>
    </location>
</feature>
<dbReference type="InterPro" id="IPR051622">
    <property type="entry name" value="R-tyr_protein_phosphatases"/>
</dbReference>
<sequence length="1256" mass="138755">MKGTALIVFTATIIVIIIITDVVVGVDVCASCHQDATCDDKTDGSGKVCNCMYGFVGNGRTYCQDKDECQLGRICGDHSKCHNTYGSYFCTCVSGYSPTNSLDVFIPNDGTSCHDVDECLADSVCGEGGMCMNTDGDFYCTCRTGYTVQHGSEPFQLHIHTAYCQMVDCGPPPSVPHTVQVSPFLTLYGSIVQFTCADGFNWTRGNVTSICGPDGQWSFPSMHCEEVECGVPPSFPHSVMLWHGVSKVGAEVRYQCLEGFYNSGREDVGVCTSRGSWSLLHFLCREILCSDPPVLPHADRLWDGSVRVNSSVLYYCKEGFYSSLGENKSVCSQNGSWSRATLSCREILCSDPPVLPHADRLWDGSVRVNSSVLYYCKEGFYASLGENKSVCTQNGSWSRATLSCREILCSDPPVLPHTDRLWDGSVRVNSSVLYYCKEGFYAALGENKSVCSQNSSWSRATLSCREILCSDPPVLPHTDRLWDGSVRVNSSVLYYCKEGFYASLGENKSVCTQNGSWSRATLSCREILCSDPPVLPHTDRLWDGSVRVNSSVLYYCKEGFYAALGENKSVCSQNGSWSRATLSCREILCSDPPVLPHTDWLWDGSVRVNSSVLYYCKEGFYASLGENKSVCSQNGSWSRATLSCREVECGVPPSFPHSVMLWNGVSKVGAEVRYHCVEGFYNSGHEEVFVCTSRGSWSLLHFLCQEIRCSAPPPLLHAVVLWNGSSNIGSKAQYTCKAGYHSVGTGSVSECNSHGCWTHTNITCKEILCSDPPVLPHTDRLWDGSVRVNSSVLYYCMEGFYAALGENKSVCSQNGSWSGATLSCQEVECGVPPSFPHSVMVWNGVSKVGAEVRYHCVEGFYKSKHEDVCVCTSRGSWSLMHFLCQEVNCGEPRPLPHTVLVWNGSSALGSVARYECETGYRSVTAESVSVCGSDNRWSDVKLHCEVYCGPIPMLQNAEVLWGNGTVTVHHCVKGYYRHSGSDISICDMTGKWRMATMRCREMKFSVQSLTVFNEKCLRWRTAAESQGYKQQYIVVFIGVRDFDSFFSDRRRKVFSSSALHPAVCLNLQPITNYTITVTALETGDTAIITANTSIPAPPTPEVLYSEVDSQRPTLRLRRATSTLDPICVYQVIVLPVAGVLVFKCGSSQSCGGEYIAAQLQLCELGIEVNFTLGNREQYGTFYNAPLLNGRDYYIILRTVCTWGLVKKQSCVVWARARGASYATRISALVTFGSICALGFFSVTVYYCCWYWKSHRF</sequence>
<feature type="domain" description="Sushi" evidence="9">
    <location>
        <begin position="527"/>
        <end position="586"/>
    </location>
</feature>
<feature type="domain" description="EGF-like" evidence="8">
    <location>
        <begin position="115"/>
        <end position="152"/>
    </location>
</feature>
<keyword evidence="6" id="KW-1133">Transmembrane helix</keyword>
<keyword evidence="3 4" id="KW-1015">Disulfide bond</keyword>
<dbReference type="PROSITE" id="PS00010">
    <property type="entry name" value="ASX_HYDROXYL"/>
    <property type="match status" value="2"/>
</dbReference>
<dbReference type="InterPro" id="IPR049883">
    <property type="entry name" value="NOTCH1_EGF-like"/>
</dbReference>
<dbReference type="InterPro" id="IPR000152">
    <property type="entry name" value="EGF-type_Asp/Asn_hydroxyl_site"/>
</dbReference>
<dbReference type="PANTHER" id="PTHR24051">
    <property type="entry name" value="SUSHI DOMAIN-CONTAINING PROTEIN 1"/>
    <property type="match status" value="1"/>
</dbReference>
<dbReference type="InterPro" id="IPR000742">
    <property type="entry name" value="EGF"/>
</dbReference>
<dbReference type="InterPro" id="IPR000436">
    <property type="entry name" value="Sushi_SCR_CCP_dom"/>
</dbReference>
<comment type="caution">
    <text evidence="10">The sequence shown here is derived from an EMBL/GenBank/DDBJ whole genome shotgun (WGS) entry which is preliminary data.</text>
</comment>
<dbReference type="AlphaFoldDB" id="A0AA88MYW9"/>
<proteinExistence type="predicted"/>
<evidence type="ECO:0000259" key="9">
    <source>
        <dbReference type="PROSITE" id="PS50923"/>
    </source>
</evidence>
<dbReference type="EMBL" id="JAVHJS010000010">
    <property type="protein sequence ID" value="KAK2845936.1"/>
    <property type="molecule type" value="Genomic_DNA"/>
</dbReference>
<dbReference type="PROSITE" id="PS01187">
    <property type="entry name" value="EGF_CA"/>
    <property type="match status" value="1"/>
</dbReference>
<gene>
    <name evidence="10" type="ORF">Q7C36_010790</name>
</gene>
<feature type="disulfide bond" evidence="4">
    <location>
        <begin position="32"/>
        <end position="49"/>
    </location>
</feature>
<protein>
    <recommendedName>
        <fullName evidence="12">Sushi domain containing 1</fullName>
    </recommendedName>
</protein>